<feature type="domain" description="RING-type" evidence="15">
    <location>
        <begin position="35"/>
        <end position="78"/>
    </location>
</feature>
<evidence type="ECO:0000256" key="5">
    <source>
        <dbReference type="ARBA" id="ARBA00022618"/>
    </source>
</evidence>
<dbReference type="GO" id="GO:0097602">
    <property type="term" value="F:cullin family protein binding"/>
    <property type="evidence" value="ECO:0007669"/>
    <property type="project" value="InterPro"/>
</dbReference>
<evidence type="ECO:0000256" key="11">
    <source>
        <dbReference type="ARBA" id="ARBA00023242"/>
    </source>
</evidence>
<evidence type="ECO:0000313" key="16">
    <source>
        <dbReference type="EMBL" id="KAB8078720.1"/>
    </source>
</evidence>
<dbReference type="SUPFAM" id="SSF57850">
    <property type="entry name" value="RING/U-box"/>
    <property type="match status" value="1"/>
</dbReference>
<keyword evidence="6" id="KW-0479">Metal-binding</keyword>
<evidence type="ECO:0000256" key="14">
    <source>
        <dbReference type="SAM" id="MobiDB-lite"/>
    </source>
</evidence>
<dbReference type="AlphaFoldDB" id="A0A5N5XI02"/>
<evidence type="ECO:0000256" key="8">
    <source>
        <dbReference type="ARBA" id="ARBA00022776"/>
    </source>
</evidence>
<dbReference type="CDD" id="cd16456">
    <property type="entry name" value="RING-H2_APC11"/>
    <property type="match status" value="1"/>
</dbReference>
<dbReference type="PANTHER" id="PTHR11210">
    <property type="entry name" value="RING BOX"/>
    <property type="match status" value="1"/>
</dbReference>
<proteinExistence type="inferred from homology"/>
<accession>A0A5N5XI02</accession>
<comment type="pathway">
    <text evidence="2">Protein modification; protein ubiquitination.</text>
</comment>
<dbReference type="GO" id="GO:0008270">
    <property type="term" value="F:zinc ion binding"/>
    <property type="evidence" value="ECO:0007669"/>
    <property type="project" value="UniProtKB-KW"/>
</dbReference>
<dbReference type="InterPro" id="IPR013083">
    <property type="entry name" value="Znf_RING/FYVE/PHD"/>
</dbReference>
<dbReference type="FunFam" id="3.30.40.10:FF:000111">
    <property type="entry name" value="Anaphase-promoting complex subunit 11"/>
    <property type="match status" value="1"/>
</dbReference>
<evidence type="ECO:0000259" key="15">
    <source>
        <dbReference type="PROSITE" id="PS50089"/>
    </source>
</evidence>
<protein>
    <recommendedName>
        <fullName evidence="4">Anaphase-promoting complex subunit 11</fullName>
    </recommendedName>
</protein>
<keyword evidence="8" id="KW-0498">Mitosis</keyword>
<sequence length="459" mass="50864">MKVTIKEWNGVATWRWDMPEDDVCGICRVQFDGTCPTCKFPGDDCSLLLGKCGHSFHMHCLMTWIQQESSKGLCPMCRQSLSSLEKYMSLPKHTTSTSLSSSPSKQSIRRATESNLPSRPDSAIERPATAQQTHTFSQEQHIHEPVGGVTSPHPENEWPHEIPSTSHPPFQPFFTLVEDANTSEYYHPTVHYIFSDDDTDILTEAALRSLESEQEHLPRNGKSRLRPARDLHPGEGEEDEDVELSISRKESLLPPPIPGVRDNYIILDMGALYPDETHNMNTASGHDTSIGSPGALSAGPQQQLNPPKHNSHGQPGSASHQFIVTSTYSLTPAWQVLNTQLVPAPTFENNSSGGQSPNGSLMLKIQGTTGLPITMPGKDRDKDNSTQRLEDMMDQFSKRLGELRQVIEAGEQAPLSESDNDEHRPTEEPDTQDAGIISEGQTEVQTKNVDDMASNRWQP</sequence>
<feature type="region of interest" description="Disordered" evidence="14">
    <location>
        <begin position="278"/>
        <end position="319"/>
    </location>
</feature>
<evidence type="ECO:0000256" key="2">
    <source>
        <dbReference type="ARBA" id="ARBA00004906"/>
    </source>
</evidence>
<dbReference type="InterPro" id="IPR051031">
    <property type="entry name" value="RING-box_E3_Ubiquitin_Ligase"/>
</dbReference>
<feature type="region of interest" description="Disordered" evidence="14">
    <location>
        <begin position="403"/>
        <end position="459"/>
    </location>
</feature>
<evidence type="ECO:0000256" key="7">
    <source>
        <dbReference type="ARBA" id="ARBA00022771"/>
    </source>
</evidence>
<dbReference type="Gene3D" id="3.30.40.10">
    <property type="entry name" value="Zinc/RING finger domain, C3HC4 (zinc finger)"/>
    <property type="match status" value="1"/>
</dbReference>
<dbReference type="GO" id="GO:0061630">
    <property type="term" value="F:ubiquitin protein ligase activity"/>
    <property type="evidence" value="ECO:0007669"/>
    <property type="project" value="InterPro"/>
</dbReference>
<keyword evidence="7 13" id="KW-0863">Zinc-finger</keyword>
<dbReference type="OrthoDB" id="1681166at2759"/>
<comment type="similarity">
    <text evidence="3">Belongs to the RING-box family.</text>
</comment>
<evidence type="ECO:0000256" key="13">
    <source>
        <dbReference type="PROSITE-ProRule" id="PRU00175"/>
    </source>
</evidence>
<dbReference type="GO" id="GO:0031145">
    <property type="term" value="P:anaphase-promoting complex-dependent catabolic process"/>
    <property type="evidence" value="ECO:0007669"/>
    <property type="project" value="InterPro"/>
</dbReference>
<keyword evidence="17" id="KW-1185">Reference proteome</keyword>
<dbReference type="InterPro" id="IPR024991">
    <property type="entry name" value="RING-H2_APC11"/>
</dbReference>
<evidence type="ECO:0000256" key="9">
    <source>
        <dbReference type="ARBA" id="ARBA00022786"/>
    </source>
</evidence>
<keyword evidence="12" id="KW-0131">Cell cycle</keyword>
<feature type="region of interest" description="Disordered" evidence="14">
    <location>
        <begin position="92"/>
        <end position="166"/>
    </location>
</feature>
<keyword evidence="11" id="KW-0539">Nucleus</keyword>
<evidence type="ECO:0000256" key="1">
    <source>
        <dbReference type="ARBA" id="ARBA00004123"/>
    </source>
</evidence>
<gene>
    <name evidence="16" type="ORF">BDV29DRAFT_187633</name>
</gene>
<evidence type="ECO:0000256" key="3">
    <source>
        <dbReference type="ARBA" id="ARBA00009273"/>
    </source>
</evidence>
<evidence type="ECO:0000256" key="12">
    <source>
        <dbReference type="ARBA" id="ARBA00023306"/>
    </source>
</evidence>
<evidence type="ECO:0000256" key="6">
    <source>
        <dbReference type="ARBA" id="ARBA00022723"/>
    </source>
</evidence>
<evidence type="ECO:0000256" key="10">
    <source>
        <dbReference type="ARBA" id="ARBA00022833"/>
    </source>
</evidence>
<dbReference type="PROSITE" id="PS50089">
    <property type="entry name" value="ZF_RING_2"/>
    <property type="match status" value="1"/>
</dbReference>
<keyword evidence="9" id="KW-0833">Ubl conjugation pathway</keyword>
<feature type="region of interest" description="Disordered" evidence="14">
    <location>
        <begin position="211"/>
        <end position="253"/>
    </location>
</feature>
<evidence type="ECO:0000313" key="17">
    <source>
        <dbReference type="Proteomes" id="UP000326565"/>
    </source>
</evidence>
<feature type="compositionally biased region" description="Polar residues" evidence="14">
    <location>
        <begin position="279"/>
        <end position="291"/>
    </location>
</feature>
<dbReference type="Proteomes" id="UP000326565">
    <property type="component" value="Unassembled WGS sequence"/>
</dbReference>
<reference evidence="16 17" key="1">
    <citation type="submission" date="2019-04" db="EMBL/GenBank/DDBJ databases">
        <title>Friends and foes A comparative genomics study of 23 Aspergillus species from section Flavi.</title>
        <authorList>
            <consortium name="DOE Joint Genome Institute"/>
            <person name="Kjaerbolling I."/>
            <person name="Vesth T."/>
            <person name="Frisvad J.C."/>
            <person name="Nybo J.L."/>
            <person name="Theobald S."/>
            <person name="Kildgaard S."/>
            <person name="Isbrandt T."/>
            <person name="Kuo A."/>
            <person name="Sato A."/>
            <person name="Lyhne E.K."/>
            <person name="Kogle M.E."/>
            <person name="Wiebenga A."/>
            <person name="Kun R.S."/>
            <person name="Lubbers R.J."/>
            <person name="Makela M.R."/>
            <person name="Barry K."/>
            <person name="Chovatia M."/>
            <person name="Clum A."/>
            <person name="Daum C."/>
            <person name="Haridas S."/>
            <person name="He G."/>
            <person name="LaButti K."/>
            <person name="Lipzen A."/>
            <person name="Mondo S."/>
            <person name="Riley R."/>
            <person name="Salamov A."/>
            <person name="Simmons B.A."/>
            <person name="Magnuson J.K."/>
            <person name="Henrissat B."/>
            <person name="Mortensen U.H."/>
            <person name="Larsen T.O."/>
            <person name="Devries R.P."/>
            <person name="Grigoriev I.V."/>
            <person name="Machida M."/>
            <person name="Baker S.E."/>
            <person name="Andersen M.R."/>
        </authorList>
    </citation>
    <scope>NUCLEOTIDE SEQUENCE [LARGE SCALE GENOMIC DNA]</scope>
    <source>
        <strain evidence="16 17">CBS 151.66</strain>
    </source>
</reference>
<comment type="subcellular location">
    <subcellularLocation>
        <location evidence="1">Nucleus</location>
    </subcellularLocation>
</comment>
<feature type="compositionally biased region" description="Low complexity" evidence="14">
    <location>
        <begin position="92"/>
        <end position="106"/>
    </location>
</feature>
<dbReference type="InterPro" id="IPR001841">
    <property type="entry name" value="Znf_RING"/>
</dbReference>
<feature type="compositionally biased region" description="Polar residues" evidence="14">
    <location>
        <begin position="129"/>
        <end position="139"/>
    </location>
</feature>
<evidence type="ECO:0000256" key="4">
    <source>
        <dbReference type="ARBA" id="ARBA00013928"/>
    </source>
</evidence>
<dbReference type="EMBL" id="ML732155">
    <property type="protein sequence ID" value="KAB8078720.1"/>
    <property type="molecule type" value="Genomic_DNA"/>
</dbReference>
<organism evidence="16 17">
    <name type="scientific">Aspergillus leporis</name>
    <dbReference type="NCBI Taxonomy" id="41062"/>
    <lineage>
        <taxon>Eukaryota</taxon>
        <taxon>Fungi</taxon>
        <taxon>Dikarya</taxon>
        <taxon>Ascomycota</taxon>
        <taxon>Pezizomycotina</taxon>
        <taxon>Eurotiomycetes</taxon>
        <taxon>Eurotiomycetidae</taxon>
        <taxon>Eurotiales</taxon>
        <taxon>Aspergillaceae</taxon>
        <taxon>Aspergillus</taxon>
        <taxon>Aspergillus subgen. Circumdati</taxon>
    </lineage>
</organism>
<keyword evidence="5" id="KW-0132">Cell division</keyword>
<dbReference type="GO" id="GO:0051301">
    <property type="term" value="P:cell division"/>
    <property type="evidence" value="ECO:0007669"/>
    <property type="project" value="UniProtKB-KW"/>
</dbReference>
<dbReference type="GO" id="GO:0005680">
    <property type="term" value="C:anaphase-promoting complex"/>
    <property type="evidence" value="ECO:0007669"/>
    <property type="project" value="InterPro"/>
</dbReference>
<name>A0A5N5XI02_9EURO</name>
<dbReference type="Pfam" id="PF12861">
    <property type="entry name" value="zf-ANAPC11"/>
    <property type="match status" value="1"/>
</dbReference>
<keyword evidence="10" id="KW-0862">Zinc</keyword>